<gene>
    <name evidence="1" type="ORF">MJO28_011996</name>
</gene>
<accession>A0ACC0E0L7</accession>
<dbReference type="Proteomes" id="UP001060170">
    <property type="component" value="Chromosome 12"/>
</dbReference>
<reference evidence="2" key="1">
    <citation type="journal article" date="2018" name="BMC Genomics">
        <title>Genomic insights into host adaptation between the wheat stripe rust pathogen (Puccinia striiformis f. sp. tritici) and the barley stripe rust pathogen (Puccinia striiformis f. sp. hordei).</title>
        <authorList>
            <person name="Xia C."/>
            <person name="Wang M."/>
            <person name="Yin C."/>
            <person name="Cornejo O.E."/>
            <person name="Hulbert S.H."/>
            <person name="Chen X."/>
        </authorList>
    </citation>
    <scope>NUCLEOTIDE SEQUENCE [LARGE SCALE GENOMIC DNA]</scope>
    <source>
        <strain evidence="2">93-210</strain>
    </source>
</reference>
<sequence>MIRGETGATRIIWTIASQLMCLLHDPVERAVLYTDLMRCEGTKFEWRNAMHEQKKKKKWFAVTTMTMTMKTTKN</sequence>
<organism evidence="1 2">
    <name type="scientific">Puccinia striiformis f. sp. tritici</name>
    <dbReference type="NCBI Taxonomy" id="168172"/>
    <lineage>
        <taxon>Eukaryota</taxon>
        <taxon>Fungi</taxon>
        <taxon>Dikarya</taxon>
        <taxon>Basidiomycota</taxon>
        <taxon>Pucciniomycotina</taxon>
        <taxon>Pucciniomycetes</taxon>
        <taxon>Pucciniales</taxon>
        <taxon>Pucciniaceae</taxon>
        <taxon>Puccinia</taxon>
    </lineage>
</organism>
<reference evidence="1 2" key="3">
    <citation type="journal article" date="2022" name="Microbiol. Spectr.">
        <title>Folding features and dynamics of 3D genome architecture in plant fungal pathogens.</title>
        <authorList>
            <person name="Xia C."/>
        </authorList>
    </citation>
    <scope>NUCLEOTIDE SEQUENCE [LARGE SCALE GENOMIC DNA]</scope>
    <source>
        <strain evidence="1 2">93-210</strain>
    </source>
</reference>
<dbReference type="EMBL" id="CM045876">
    <property type="protein sequence ID" value="KAI7941969.1"/>
    <property type="molecule type" value="Genomic_DNA"/>
</dbReference>
<reference evidence="2" key="2">
    <citation type="journal article" date="2018" name="Mol. Plant Microbe Interact.">
        <title>Genome sequence resources for the wheat stripe rust pathogen (Puccinia striiformis f. sp. tritici) and the barley stripe rust pathogen (Puccinia striiformis f. sp. hordei).</title>
        <authorList>
            <person name="Xia C."/>
            <person name="Wang M."/>
            <person name="Yin C."/>
            <person name="Cornejo O.E."/>
            <person name="Hulbert S.H."/>
            <person name="Chen X."/>
        </authorList>
    </citation>
    <scope>NUCLEOTIDE SEQUENCE [LARGE SCALE GENOMIC DNA]</scope>
    <source>
        <strain evidence="2">93-210</strain>
    </source>
</reference>
<comment type="caution">
    <text evidence="1">The sequence shown here is derived from an EMBL/GenBank/DDBJ whole genome shotgun (WGS) entry which is preliminary data.</text>
</comment>
<proteinExistence type="predicted"/>
<protein>
    <submittedName>
        <fullName evidence="1">Uncharacterized protein</fullName>
    </submittedName>
</protein>
<name>A0ACC0E0L7_9BASI</name>
<keyword evidence="2" id="KW-1185">Reference proteome</keyword>
<evidence type="ECO:0000313" key="1">
    <source>
        <dbReference type="EMBL" id="KAI7941969.1"/>
    </source>
</evidence>
<evidence type="ECO:0000313" key="2">
    <source>
        <dbReference type="Proteomes" id="UP001060170"/>
    </source>
</evidence>